<protein>
    <submittedName>
        <fullName evidence="2">CYC2-like cyclin 4</fullName>
    </submittedName>
</protein>
<dbReference type="InterPro" id="IPR013922">
    <property type="entry name" value="Cyclin_PHO80-like"/>
</dbReference>
<dbReference type="GeneID" id="40318545"/>
<dbReference type="AlphaFoldDB" id="A0A3R7NE41"/>
<feature type="compositionally biased region" description="Polar residues" evidence="1">
    <location>
        <begin position="634"/>
        <end position="660"/>
    </location>
</feature>
<dbReference type="Proteomes" id="UP000284403">
    <property type="component" value="Unassembled WGS sequence"/>
</dbReference>
<feature type="compositionally biased region" description="Acidic residues" evidence="1">
    <location>
        <begin position="125"/>
        <end position="134"/>
    </location>
</feature>
<feature type="compositionally biased region" description="Low complexity" evidence="1">
    <location>
        <begin position="31"/>
        <end position="57"/>
    </location>
</feature>
<dbReference type="OrthoDB" id="337735at2759"/>
<dbReference type="InterPro" id="IPR036915">
    <property type="entry name" value="Cyclin-like_sf"/>
</dbReference>
<feature type="compositionally biased region" description="Basic residues" evidence="1">
    <location>
        <begin position="608"/>
        <end position="618"/>
    </location>
</feature>
<proteinExistence type="predicted"/>
<dbReference type="PANTHER" id="PTHR15615:SF108">
    <property type="entry name" value="PROTEIN CNPPD1"/>
    <property type="match status" value="1"/>
</dbReference>
<evidence type="ECO:0000313" key="3">
    <source>
        <dbReference type="Proteomes" id="UP000284403"/>
    </source>
</evidence>
<dbReference type="EMBL" id="MKKU01000267">
    <property type="protein sequence ID" value="RNF17256.1"/>
    <property type="molecule type" value="Genomic_DNA"/>
</dbReference>
<dbReference type="GO" id="GO:0019901">
    <property type="term" value="F:protein kinase binding"/>
    <property type="evidence" value="ECO:0007669"/>
    <property type="project" value="InterPro"/>
</dbReference>
<feature type="compositionally biased region" description="Low complexity" evidence="1">
    <location>
        <begin position="661"/>
        <end position="695"/>
    </location>
</feature>
<comment type="caution">
    <text evidence="2">The sequence shown here is derived from an EMBL/GenBank/DDBJ whole genome shotgun (WGS) entry which is preliminary data.</text>
</comment>
<dbReference type="Pfam" id="PF08613">
    <property type="entry name" value="Cyclin"/>
    <property type="match status" value="1"/>
</dbReference>
<feature type="region of interest" description="Disordered" evidence="1">
    <location>
        <begin position="599"/>
        <end position="732"/>
    </location>
</feature>
<dbReference type="RefSeq" id="XP_029228092.1">
    <property type="nucleotide sequence ID" value="XM_029371839.1"/>
</dbReference>
<gene>
    <name evidence="2" type="ORF">Tco025E_04934</name>
</gene>
<sequence>MANSTFTGHPSVDQACYTLSEAGNCSGGNPNGSHNTNHTNNNSNSNKCSDNTNTTTNGVSRGPAPAAAAAAAHFSAAWPRNGSVGGQGYSNIVPSSTNGAARGPATTAAVEGDTAGAGSAGCMGVEDDDSEADDGAEKRACSSNEVPTPETCTDTTPTTTADEGFGQTHEEGPRQEQRQRGCEFARDAATPPSHHREGASGAEVSGNSAQGVAAAGGAAEAEEDVGDASYLAVALPVVHRPLPSRVDVATARVAVTLFLEHLCEENKAEPVLTSEFHSHLLPPISVESYLDRIVHHGSVAGETLIVSLMLLLKCSHFIKHPVSIYNVHRLMITSALLGAKLREDFYLSNEYYSHIGGISNAEMNKLELRFCDWLEWDIWVEEAEYAALEALLLRLVTDVTANAAGADEATRRSAQHDFWVAQLRPWKERFEAASVRRLDRIRRYEGEDMLKERAKSQGMSVHGATFPQHPPGSCHGSGMPAVAVDQLTLPSAYRCTPGEAQGSAHGTAAVPVAAQTGARTAWMPSQHAKWQGGGGGGGYNVNANKISGSFGGGCRSGGAAAGFGILERAMSTATTAAAATSSCISIYAKSYHYGGGTGPGRNFSASRHQQHRYHHAHSQRVGSGQAEELATATAHGSSGNHAGQSRSGSSKHNNALPTENGTGFTSSTATATATATAWRATGRGKSNTSSSSGGPPTFPAQPRPGVEHPKESVAAQGVGKKRAKPEHYKDYR</sequence>
<feature type="region of interest" description="Disordered" evidence="1">
    <location>
        <begin position="28"/>
        <end position="64"/>
    </location>
</feature>
<name>A0A3R7NE41_9TRYP</name>
<dbReference type="PANTHER" id="PTHR15615">
    <property type="match status" value="1"/>
</dbReference>
<evidence type="ECO:0000313" key="2">
    <source>
        <dbReference type="EMBL" id="RNF17256.1"/>
    </source>
</evidence>
<reference evidence="2 3" key="1">
    <citation type="journal article" date="2018" name="BMC Genomics">
        <title>Genomic comparison of Trypanosoma conorhini and Trypanosoma rangeli to Trypanosoma cruzi strains of high and low virulence.</title>
        <authorList>
            <person name="Bradwell K.R."/>
            <person name="Koparde V.N."/>
            <person name="Matveyev A.V."/>
            <person name="Serrano M.G."/>
            <person name="Alves J.M."/>
            <person name="Parikh H."/>
            <person name="Huang B."/>
            <person name="Lee V."/>
            <person name="Espinosa-Alvarez O."/>
            <person name="Ortiz P.A."/>
            <person name="Costa-Martins A.G."/>
            <person name="Teixeira M.M."/>
            <person name="Buck G.A."/>
        </authorList>
    </citation>
    <scope>NUCLEOTIDE SEQUENCE [LARGE SCALE GENOMIC DNA]</scope>
    <source>
        <strain evidence="2 3">025E</strain>
    </source>
</reference>
<keyword evidence="3" id="KW-1185">Reference proteome</keyword>
<dbReference type="Gene3D" id="1.10.472.10">
    <property type="entry name" value="Cyclin-like"/>
    <property type="match status" value="1"/>
</dbReference>
<evidence type="ECO:0000256" key="1">
    <source>
        <dbReference type="SAM" id="MobiDB-lite"/>
    </source>
</evidence>
<accession>A0A3R7NE41</accession>
<feature type="region of interest" description="Disordered" evidence="1">
    <location>
        <begin position="98"/>
        <end position="208"/>
    </location>
</feature>
<feature type="compositionally biased region" description="Basic and acidic residues" evidence="1">
    <location>
        <begin position="168"/>
        <end position="186"/>
    </location>
</feature>
<organism evidence="2 3">
    <name type="scientific">Trypanosoma conorhini</name>
    <dbReference type="NCBI Taxonomy" id="83891"/>
    <lineage>
        <taxon>Eukaryota</taxon>
        <taxon>Discoba</taxon>
        <taxon>Euglenozoa</taxon>
        <taxon>Kinetoplastea</taxon>
        <taxon>Metakinetoplastina</taxon>
        <taxon>Trypanosomatida</taxon>
        <taxon>Trypanosomatidae</taxon>
        <taxon>Trypanosoma</taxon>
    </lineage>
</organism>
<dbReference type="SUPFAM" id="SSF47954">
    <property type="entry name" value="Cyclin-like"/>
    <property type="match status" value="1"/>
</dbReference>
<dbReference type="CDD" id="cd20558">
    <property type="entry name" value="CYCLIN_ScPCL7-like"/>
    <property type="match status" value="1"/>
</dbReference>
<feature type="compositionally biased region" description="Low complexity" evidence="1">
    <location>
        <begin position="147"/>
        <end position="160"/>
    </location>
</feature>